<dbReference type="EMBL" id="CP019124">
    <property type="protein sequence ID" value="APX91159.1"/>
    <property type="molecule type" value="Genomic_DNA"/>
</dbReference>
<sequence length="229" mass="24278">MLTGFSLVALGLSSPASALERARLTVEGRGVVEVAPDMAVITLGVTAEGKVAKEVLDLNSQHMEETLRVLADAGIEGRDVQTLNLSLNPLWTNRRNGGPEAPPEITGFQARNTVSVRVRDLSRLGLILDAVVSAGANEFQGLSFGLQSPEETRDEARRRAVADARRKAELYAEATGMDLGSLVSINEAADQGGPRPMMAAEMARSARAVPIAEGELSVEAGVSIVYELE</sequence>
<accession>A0A1U7DMQ6</accession>
<evidence type="ECO:0008006" key="3">
    <source>
        <dbReference type="Google" id="ProtNLM"/>
    </source>
</evidence>
<dbReference type="InterPro" id="IPR052022">
    <property type="entry name" value="26kDa_periplasmic_antigen"/>
</dbReference>
<dbReference type="PANTHER" id="PTHR34387">
    <property type="entry name" value="SLR1258 PROTEIN"/>
    <property type="match status" value="1"/>
</dbReference>
<dbReference type="PANTHER" id="PTHR34387:SF1">
    <property type="entry name" value="PERIPLASMIC IMMUNOGENIC PROTEIN"/>
    <property type="match status" value="1"/>
</dbReference>
<dbReference type="AlphaFoldDB" id="A0A1U7DMQ6"/>
<evidence type="ECO:0000313" key="1">
    <source>
        <dbReference type="EMBL" id="APX91159.1"/>
    </source>
</evidence>
<dbReference type="GO" id="GO:0006974">
    <property type="term" value="P:DNA damage response"/>
    <property type="evidence" value="ECO:0007669"/>
    <property type="project" value="TreeGrafter"/>
</dbReference>
<evidence type="ECO:0000313" key="2">
    <source>
        <dbReference type="Proteomes" id="UP000187266"/>
    </source>
</evidence>
<dbReference type="Gene3D" id="3.30.110.170">
    <property type="entry name" value="Protein of unknown function (DUF541), domain 1"/>
    <property type="match status" value="1"/>
</dbReference>
<dbReference type="Gene3D" id="3.30.70.2970">
    <property type="entry name" value="Protein of unknown function (DUF541), domain 2"/>
    <property type="match status" value="1"/>
</dbReference>
<protein>
    <recommendedName>
        <fullName evidence="3">SIMPL domain-containing protein</fullName>
    </recommendedName>
</protein>
<organism evidence="1 2">
    <name type="scientific">Brevirhabdus pacifica</name>
    <dbReference type="NCBI Taxonomy" id="1267768"/>
    <lineage>
        <taxon>Bacteria</taxon>
        <taxon>Pseudomonadati</taxon>
        <taxon>Pseudomonadota</taxon>
        <taxon>Alphaproteobacteria</taxon>
        <taxon>Rhodobacterales</taxon>
        <taxon>Paracoccaceae</taxon>
        <taxon>Brevirhabdus</taxon>
    </lineage>
</organism>
<dbReference type="InterPro" id="IPR007497">
    <property type="entry name" value="SIMPL/DUF541"/>
</dbReference>
<proteinExistence type="predicted"/>
<name>A0A1U7DMQ6_9RHOB</name>
<dbReference type="Proteomes" id="UP000187266">
    <property type="component" value="Chromosome"/>
</dbReference>
<gene>
    <name evidence="1" type="ORF">BV394_13015</name>
</gene>
<reference evidence="1 2" key="1">
    <citation type="submission" date="2017-01" db="EMBL/GenBank/DDBJ databases">
        <title>Genomic analysis of Xuhuaishuia manganoxidans DY6-4.</title>
        <authorList>
            <person name="Wang X."/>
        </authorList>
    </citation>
    <scope>NUCLEOTIDE SEQUENCE [LARGE SCALE GENOMIC DNA]</scope>
    <source>
        <strain evidence="1 2">DY6-4</strain>
    </source>
</reference>
<dbReference type="Pfam" id="PF04402">
    <property type="entry name" value="SIMPL"/>
    <property type="match status" value="1"/>
</dbReference>
<keyword evidence="2" id="KW-1185">Reference proteome</keyword>
<dbReference type="STRING" id="1267768.BV394_13015"/>